<dbReference type="EMBL" id="FRFD01000009">
    <property type="protein sequence ID" value="SHO51508.1"/>
    <property type="molecule type" value="Genomic_DNA"/>
</dbReference>
<dbReference type="AlphaFoldDB" id="A0A1M7YG68"/>
<organism evidence="2 3">
    <name type="scientific">Anaerocolumna xylanovorans DSM 12503</name>
    <dbReference type="NCBI Taxonomy" id="1121345"/>
    <lineage>
        <taxon>Bacteria</taxon>
        <taxon>Bacillati</taxon>
        <taxon>Bacillota</taxon>
        <taxon>Clostridia</taxon>
        <taxon>Lachnospirales</taxon>
        <taxon>Lachnospiraceae</taxon>
        <taxon>Anaerocolumna</taxon>
    </lineage>
</organism>
<name>A0A1M7YG68_9FIRM</name>
<dbReference type="CDD" id="cd02440">
    <property type="entry name" value="AdoMet_MTases"/>
    <property type="match status" value="1"/>
</dbReference>
<dbReference type="RefSeq" id="WP_073589879.1">
    <property type="nucleotide sequence ID" value="NZ_FRFD01000009.1"/>
</dbReference>
<evidence type="ECO:0000313" key="2">
    <source>
        <dbReference type="EMBL" id="SHO51508.1"/>
    </source>
</evidence>
<dbReference type="InterPro" id="IPR029063">
    <property type="entry name" value="SAM-dependent_MTases_sf"/>
</dbReference>
<dbReference type="Proteomes" id="UP000184612">
    <property type="component" value="Unassembled WGS sequence"/>
</dbReference>
<keyword evidence="3" id="KW-1185">Reference proteome</keyword>
<protein>
    <submittedName>
        <fullName evidence="2">Methyltransferase domain-containing protein</fullName>
    </submittedName>
</protein>
<evidence type="ECO:0000259" key="1">
    <source>
        <dbReference type="Pfam" id="PF08241"/>
    </source>
</evidence>
<keyword evidence="2" id="KW-0489">Methyltransferase</keyword>
<keyword evidence="2" id="KW-0808">Transferase</keyword>
<reference evidence="2 3" key="1">
    <citation type="submission" date="2016-12" db="EMBL/GenBank/DDBJ databases">
        <authorList>
            <person name="Song W.-J."/>
            <person name="Kurnit D.M."/>
        </authorList>
    </citation>
    <scope>NUCLEOTIDE SEQUENCE [LARGE SCALE GENOMIC DNA]</scope>
    <source>
        <strain evidence="2 3">DSM 12503</strain>
    </source>
</reference>
<dbReference type="STRING" id="1121345.SAMN02745217_03229"/>
<accession>A0A1M7YG68</accession>
<dbReference type="GO" id="GO:0032259">
    <property type="term" value="P:methylation"/>
    <property type="evidence" value="ECO:0007669"/>
    <property type="project" value="UniProtKB-KW"/>
</dbReference>
<dbReference type="SUPFAM" id="SSF53335">
    <property type="entry name" value="S-adenosyl-L-methionine-dependent methyltransferases"/>
    <property type="match status" value="1"/>
</dbReference>
<dbReference type="Pfam" id="PF08241">
    <property type="entry name" value="Methyltransf_11"/>
    <property type="match status" value="1"/>
</dbReference>
<dbReference type="Gene3D" id="3.40.50.150">
    <property type="entry name" value="Vaccinia Virus protein VP39"/>
    <property type="match status" value="1"/>
</dbReference>
<feature type="domain" description="Methyltransferase type 11" evidence="1">
    <location>
        <begin position="50"/>
        <end position="149"/>
    </location>
</feature>
<proteinExistence type="predicted"/>
<gene>
    <name evidence="2" type="ORF">SAMN02745217_03229</name>
</gene>
<dbReference type="InterPro" id="IPR013216">
    <property type="entry name" value="Methyltransf_11"/>
</dbReference>
<evidence type="ECO:0000313" key="3">
    <source>
        <dbReference type="Proteomes" id="UP000184612"/>
    </source>
</evidence>
<dbReference type="GO" id="GO:0008757">
    <property type="term" value="F:S-adenosylmethionine-dependent methyltransferase activity"/>
    <property type="evidence" value="ECO:0007669"/>
    <property type="project" value="InterPro"/>
</dbReference>
<sequence length="223" mass="25431">MSEKYEEIRVQENAIYEAIEQISIPAAKSTGNDVFDRALDWLCQDTEAVLDFGCGHGTLIFLCSIRGTKNHTGIDISDIAIRIAEKRKLSTSNGTFAFIDGGLEKLSDIQDSTFDAVILSNVVDNLYPEDARSLLLHINRILKTSGKVLVKLNPYITKEQMEEWGITVIKDNLLNDGFYLWNNTTEEWRDILSAGFEITDYQEIYYPEHDMYNRLFLLTKSSK</sequence>